<reference evidence="5" key="1">
    <citation type="journal article" date="2019" name="Int. J. Syst. Evol. Microbiol.">
        <title>The Global Catalogue of Microorganisms (GCM) 10K type strain sequencing project: providing services to taxonomists for standard genome sequencing and annotation.</title>
        <authorList>
            <consortium name="The Broad Institute Genomics Platform"/>
            <consortium name="The Broad Institute Genome Sequencing Center for Infectious Disease"/>
            <person name="Wu L."/>
            <person name="Ma J."/>
        </authorList>
    </citation>
    <scope>NUCLEOTIDE SEQUENCE [LARGE SCALE GENOMIC DNA]</scope>
    <source>
        <strain evidence="5">JCM 17630</strain>
    </source>
</reference>
<dbReference type="InterPro" id="IPR006311">
    <property type="entry name" value="TAT_signal"/>
</dbReference>
<evidence type="ECO:0000313" key="5">
    <source>
        <dbReference type="Proteomes" id="UP001501496"/>
    </source>
</evidence>
<evidence type="ECO:0000313" key="4">
    <source>
        <dbReference type="EMBL" id="GAA4235545.1"/>
    </source>
</evidence>
<name>A0ABP8C8I3_9FLAO</name>
<dbReference type="PROSITE" id="PS51318">
    <property type="entry name" value="TAT"/>
    <property type="match status" value="1"/>
</dbReference>
<accession>A0ABP8C8I3</accession>
<dbReference type="Proteomes" id="UP001501496">
    <property type="component" value="Unassembled WGS sequence"/>
</dbReference>
<dbReference type="EMBL" id="BAABCA010000003">
    <property type="protein sequence ID" value="GAA4235545.1"/>
    <property type="molecule type" value="Genomic_DNA"/>
</dbReference>
<dbReference type="PANTHER" id="PTHR10680">
    <property type="entry name" value="PEPTIDYL-GLYCINE ALPHA-AMIDATING MONOOXYGENASE"/>
    <property type="match status" value="1"/>
</dbReference>
<keyword evidence="5" id="KW-1185">Reference proteome</keyword>
<evidence type="ECO:0000256" key="3">
    <source>
        <dbReference type="SAM" id="SignalP"/>
    </source>
</evidence>
<comment type="caution">
    <text evidence="4">The sequence shown here is derived from an EMBL/GenBank/DDBJ whole genome shotgun (WGS) entry which is preliminary data.</text>
</comment>
<dbReference type="RefSeq" id="WP_344787819.1">
    <property type="nucleotide sequence ID" value="NZ_BAABCA010000003.1"/>
</dbReference>
<dbReference type="InterPro" id="IPR011042">
    <property type="entry name" value="6-blade_b-propeller_TolB-like"/>
</dbReference>
<sequence>MKKSETTRRHFIKSTAVATIATALISPTAEAFNILPSRPKLSSTILGHGEFKYKLEKAWGNLNPKNHPVKNCHEMVMDAKKRLFMLTDHPKNNMLIYDKSGKLLNSWTLNLKGAHGLTIHDENGTEFLYITDASNGRVLKTTLNGNIVFEFSNPKAIGIYKASQNYKPTETAIAPNGDIYIADGYGSQFILQYNSKGEFIRKFGGDSFLQPNKFKQAHGVAIDNRDPNNPTLLCSARIKNEFKRFTLDGKYLESYYIPGAYVSRPVIDDDMLYSGVCFGMTKGNYNMQMNQGFVTILNKENKVVSNPGGSKPKYKKGALDIILQDKPIFKHCHDVCVDDDKNLYICQWNAGGIYPYKLHRI</sequence>
<dbReference type="SUPFAM" id="SSF63829">
    <property type="entry name" value="Calcium-dependent phosphotriesterase"/>
    <property type="match status" value="1"/>
</dbReference>
<organism evidence="4 5">
    <name type="scientific">Postechiella marina</name>
    <dbReference type="NCBI Taxonomy" id="943941"/>
    <lineage>
        <taxon>Bacteria</taxon>
        <taxon>Pseudomonadati</taxon>
        <taxon>Bacteroidota</taxon>
        <taxon>Flavobacteriia</taxon>
        <taxon>Flavobacteriales</taxon>
        <taxon>Flavobacteriaceae</taxon>
        <taxon>Postechiella</taxon>
    </lineage>
</organism>
<keyword evidence="1 3" id="KW-0732">Signal</keyword>
<protein>
    <submittedName>
        <fullName evidence="4">Peptidylglycine monooxygenase-like protein</fullName>
    </submittedName>
</protein>
<evidence type="ECO:0000256" key="2">
    <source>
        <dbReference type="ARBA" id="ARBA00023180"/>
    </source>
</evidence>
<dbReference type="PANTHER" id="PTHR10680:SF38">
    <property type="entry name" value="BLL1368 PROTEIN"/>
    <property type="match status" value="1"/>
</dbReference>
<gene>
    <name evidence="4" type="ORF">GCM10022291_17740</name>
</gene>
<proteinExistence type="predicted"/>
<feature type="chain" id="PRO_5045552113" evidence="3">
    <location>
        <begin position="32"/>
        <end position="361"/>
    </location>
</feature>
<keyword evidence="2" id="KW-0325">Glycoprotein</keyword>
<evidence type="ECO:0000256" key="1">
    <source>
        <dbReference type="ARBA" id="ARBA00022729"/>
    </source>
</evidence>
<dbReference type="Gene3D" id="2.120.10.30">
    <property type="entry name" value="TolB, C-terminal domain"/>
    <property type="match status" value="1"/>
</dbReference>
<feature type="signal peptide" evidence="3">
    <location>
        <begin position="1"/>
        <end position="31"/>
    </location>
</feature>